<dbReference type="Pfam" id="PF01145">
    <property type="entry name" value="Band_7"/>
    <property type="match status" value="1"/>
</dbReference>
<evidence type="ECO:0000256" key="4">
    <source>
        <dbReference type="ARBA" id="ARBA00022989"/>
    </source>
</evidence>
<proteinExistence type="inferred from homology"/>
<dbReference type="InterPro" id="IPR001107">
    <property type="entry name" value="Band_7"/>
</dbReference>
<keyword evidence="3 7" id="KW-0812">Transmembrane</keyword>
<keyword evidence="10" id="KW-1185">Reference proteome</keyword>
<evidence type="ECO:0000256" key="7">
    <source>
        <dbReference type="SAM" id="Phobius"/>
    </source>
</evidence>
<evidence type="ECO:0000256" key="1">
    <source>
        <dbReference type="ARBA" id="ARBA00004167"/>
    </source>
</evidence>
<dbReference type="PANTHER" id="PTHR42911:SF1">
    <property type="entry name" value="MODULATOR OF FTSH PROTEASE HFLC"/>
    <property type="match status" value="1"/>
</dbReference>
<evidence type="ECO:0000313" key="10">
    <source>
        <dbReference type="Proteomes" id="UP001163739"/>
    </source>
</evidence>
<accession>A0ABY6N4S8</accession>
<keyword evidence="9" id="KW-0645">Protease</keyword>
<keyword evidence="5 7" id="KW-0472">Membrane</keyword>
<evidence type="ECO:0000313" key="9">
    <source>
        <dbReference type="EMBL" id="UZE96997.1"/>
    </source>
</evidence>
<dbReference type="PIRSF" id="PIRSF005651">
    <property type="entry name" value="HflC"/>
    <property type="match status" value="1"/>
</dbReference>
<keyword evidence="9" id="KW-0378">Hydrolase</keyword>
<dbReference type="GO" id="GO:0006508">
    <property type="term" value="P:proteolysis"/>
    <property type="evidence" value="ECO:0007669"/>
    <property type="project" value="UniProtKB-KW"/>
</dbReference>
<sequence>MSPKAIGIIVVALIVLLIGSASIYVVPETQSGVRLRFGELVENEIQPGLHFKAPIIDEIRKFDVRILTLDAPAREYLTIEQKPLVVDSFVTWQVNDVAKYYKSTSGDETRAVMLLSSRIDNGLRDQFGIRTMHEVISGQRDELMIELTKAMNSVMAEEFGIKIVDIRIKGIDLPKTVSSDVYRRMRSEREKEAQEHRSKGRELAEGIKADADRQKIVVEAEAYRESEVTRGEGDEIAAQIYADAYSQNAEFYSFYRSLTAYESAFSNKSDILVVDPDSDFLKYLNQSQGKKK</sequence>
<dbReference type="EMBL" id="CP100390">
    <property type="protein sequence ID" value="UZE96997.1"/>
    <property type="molecule type" value="Genomic_DNA"/>
</dbReference>
<evidence type="ECO:0000256" key="5">
    <source>
        <dbReference type="ARBA" id="ARBA00023136"/>
    </source>
</evidence>
<dbReference type="PANTHER" id="PTHR42911">
    <property type="entry name" value="MODULATOR OF FTSH PROTEASE HFLC"/>
    <property type="match status" value="1"/>
</dbReference>
<gene>
    <name evidence="9" type="primary">hflC</name>
    <name evidence="9" type="ORF">NKI27_04390</name>
</gene>
<dbReference type="CDD" id="cd03405">
    <property type="entry name" value="SPFH_HflC"/>
    <property type="match status" value="1"/>
</dbReference>
<comment type="subcellular location">
    <subcellularLocation>
        <location evidence="1">Membrane</location>
        <topology evidence="1">Single-pass membrane protein</topology>
    </subcellularLocation>
</comment>
<dbReference type="Proteomes" id="UP001163739">
    <property type="component" value="Chromosome"/>
</dbReference>
<reference evidence="9" key="1">
    <citation type="submission" date="2022-06" db="EMBL/GenBank/DDBJ databases">
        <title>Alkalimarinus sp. nov., isolated from gut of a Alitta virens.</title>
        <authorList>
            <person name="Yang A.I."/>
            <person name="Shin N.-R."/>
        </authorList>
    </citation>
    <scope>NUCLEOTIDE SEQUENCE</scope>
    <source>
        <strain evidence="9">A2M4</strain>
    </source>
</reference>
<organism evidence="9 10">
    <name type="scientific">Alkalimarinus alittae</name>
    <dbReference type="NCBI Taxonomy" id="2961619"/>
    <lineage>
        <taxon>Bacteria</taxon>
        <taxon>Pseudomonadati</taxon>
        <taxon>Pseudomonadota</taxon>
        <taxon>Gammaproteobacteria</taxon>
        <taxon>Alteromonadales</taxon>
        <taxon>Alteromonadaceae</taxon>
        <taxon>Alkalimarinus</taxon>
    </lineage>
</organism>
<dbReference type="Gene3D" id="3.30.479.30">
    <property type="entry name" value="Band 7 domain"/>
    <property type="match status" value="1"/>
</dbReference>
<comment type="function">
    <text evidence="6">HflC and HflK could regulate a protease.</text>
</comment>
<dbReference type="SUPFAM" id="SSF117892">
    <property type="entry name" value="Band 7/SPFH domain"/>
    <property type="match status" value="1"/>
</dbReference>
<evidence type="ECO:0000256" key="2">
    <source>
        <dbReference type="ARBA" id="ARBA00007862"/>
    </source>
</evidence>
<evidence type="ECO:0000259" key="8">
    <source>
        <dbReference type="SMART" id="SM00244"/>
    </source>
</evidence>
<dbReference type="SMART" id="SM00244">
    <property type="entry name" value="PHB"/>
    <property type="match status" value="1"/>
</dbReference>
<keyword evidence="4 7" id="KW-1133">Transmembrane helix</keyword>
<feature type="transmembrane region" description="Helical" evidence="7">
    <location>
        <begin position="6"/>
        <end position="26"/>
    </location>
</feature>
<comment type="similarity">
    <text evidence="2 6">Belongs to the band 7/mec-2 family. HflC subfamily.</text>
</comment>
<dbReference type="GO" id="GO:0008233">
    <property type="term" value="F:peptidase activity"/>
    <property type="evidence" value="ECO:0007669"/>
    <property type="project" value="UniProtKB-KW"/>
</dbReference>
<feature type="domain" description="Band 7" evidence="8">
    <location>
        <begin position="21"/>
        <end position="185"/>
    </location>
</feature>
<dbReference type="InterPro" id="IPR036013">
    <property type="entry name" value="Band_7/SPFH_dom_sf"/>
</dbReference>
<dbReference type="NCBIfam" id="TIGR01932">
    <property type="entry name" value="hflC"/>
    <property type="match status" value="1"/>
</dbReference>
<dbReference type="InterPro" id="IPR010200">
    <property type="entry name" value="HflC"/>
</dbReference>
<protein>
    <recommendedName>
        <fullName evidence="6">Protein HflC</fullName>
    </recommendedName>
</protein>
<name>A0ABY6N4S8_9ALTE</name>
<evidence type="ECO:0000256" key="6">
    <source>
        <dbReference type="PIRNR" id="PIRNR005651"/>
    </source>
</evidence>
<evidence type="ECO:0000256" key="3">
    <source>
        <dbReference type="ARBA" id="ARBA00022692"/>
    </source>
</evidence>
<dbReference type="RefSeq" id="WP_265048478.1">
    <property type="nucleotide sequence ID" value="NZ_CP100390.1"/>
</dbReference>